<dbReference type="AlphaFoldDB" id="V2WR76"/>
<reference evidence="5 6" key="1">
    <citation type="journal article" date="2014" name="BMC Genomics">
        <title>Genome and secretome analysis of the hemibiotrophic fungal pathogen, Moniliophthora roreri, which causes frosty pod rot disease of cacao: mechanisms of the biotrophic and necrotrophic phases.</title>
        <authorList>
            <person name="Meinhardt L.W."/>
            <person name="Costa G.G.L."/>
            <person name="Thomazella D.P.T."/>
            <person name="Teixeira P.J.P.L."/>
            <person name="Carazzolle M.F."/>
            <person name="Schuster S.C."/>
            <person name="Carlson J.E."/>
            <person name="Guiltinan M.J."/>
            <person name="Mieczkowski P."/>
            <person name="Farmer A."/>
            <person name="Ramaraj T."/>
            <person name="Crozier J."/>
            <person name="Davis R.E."/>
            <person name="Shao J."/>
            <person name="Melnick R.L."/>
            <person name="Pereira G.A.G."/>
            <person name="Bailey B.A."/>
        </authorList>
    </citation>
    <scope>NUCLEOTIDE SEQUENCE [LARGE SCALE GENOMIC DNA]</scope>
    <source>
        <strain evidence="5 6">MCA 2997</strain>
    </source>
</reference>
<accession>V2WR76</accession>
<evidence type="ECO:0000256" key="4">
    <source>
        <dbReference type="SAM" id="Coils"/>
    </source>
</evidence>
<protein>
    <submittedName>
        <fullName evidence="5">Rolly protein</fullName>
    </submittedName>
</protein>
<evidence type="ECO:0000256" key="2">
    <source>
        <dbReference type="ARBA" id="ARBA00022763"/>
    </source>
</evidence>
<dbReference type="Pfam" id="PF07061">
    <property type="entry name" value="Swi5"/>
    <property type="match status" value="1"/>
</dbReference>
<keyword evidence="6" id="KW-1185">Reference proteome</keyword>
<organism evidence="5 6">
    <name type="scientific">Moniliophthora roreri (strain MCA 2997)</name>
    <name type="common">Cocoa frosty pod rot fungus</name>
    <name type="synonym">Crinipellis roreri</name>
    <dbReference type="NCBI Taxonomy" id="1381753"/>
    <lineage>
        <taxon>Eukaryota</taxon>
        <taxon>Fungi</taxon>
        <taxon>Dikarya</taxon>
        <taxon>Basidiomycota</taxon>
        <taxon>Agaricomycotina</taxon>
        <taxon>Agaricomycetes</taxon>
        <taxon>Agaricomycetidae</taxon>
        <taxon>Agaricales</taxon>
        <taxon>Marasmiineae</taxon>
        <taxon>Marasmiaceae</taxon>
        <taxon>Moniliophthora</taxon>
    </lineage>
</organism>
<dbReference type="HOGENOM" id="CLU_106110_4_0_1"/>
<evidence type="ECO:0000256" key="3">
    <source>
        <dbReference type="ARBA" id="ARBA00023204"/>
    </source>
</evidence>
<keyword evidence="2" id="KW-0227">DNA damage</keyword>
<comment type="similarity">
    <text evidence="1">Belongs to the SWI5/SAE3 family.</text>
</comment>
<evidence type="ECO:0000313" key="5">
    <source>
        <dbReference type="EMBL" id="ESK89348.1"/>
    </source>
</evidence>
<sequence length="83" mass="9467">MHARTSATQQGARVAALQAEVDRLQQELGPHEDAEKIVDRHIKLLHQYNEAKDATQMLIGRLANMKETTVREIHRELNLPESD</sequence>
<evidence type="ECO:0000256" key="1">
    <source>
        <dbReference type="ARBA" id="ARBA00008060"/>
    </source>
</evidence>
<keyword evidence="4" id="KW-0175">Coiled coil</keyword>
<dbReference type="PANTHER" id="PTHR28529:SF2">
    <property type="entry name" value="DNA REPAIR PROTEIN SWI5 HOMOLOG"/>
    <property type="match status" value="1"/>
</dbReference>
<evidence type="ECO:0000313" key="6">
    <source>
        <dbReference type="Proteomes" id="UP000017559"/>
    </source>
</evidence>
<dbReference type="GO" id="GO:0032798">
    <property type="term" value="C:Swi5-Sfr1 complex"/>
    <property type="evidence" value="ECO:0007669"/>
    <property type="project" value="TreeGrafter"/>
</dbReference>
<dbReference type="KEGG" id="mrr:Moror_16266"/>
<keyword evidence="3" id="KW-0234">DNA repair</keyword>
<feature type="coiled-coil region" evidence="4">
    <location>
        <begin position="7"/>
        <end position="34"/>
    </location>
</feature>
<dbReference type="Proteomes" id="UP000017559">
    <property type="component" value="Unassembled WGS sequence"/>
</dbReference>
<dbReference type="EMBL" id="AWSO01000569">
    <property type="protein sequence ID" value="ESK89348.1"/>
    <property type="molecule type" value="Genomic_DNA"/>
</dbReference>
<dbReference type="GO" id="GO:0000709">
    <property type="term" value="P:meiotic joint molecule formation"/>
    <property type="evidence" value="ECO:0007669"/>
    <property type="project" value="TreeGrafter"/>
</dbReference>
<dbReference type="InterPro" id="IPR010760">
    <property type="entry name" value="DNA-repair_Swi5"/>
</dbReference>
<dbReference type="PANTHER" id="PTHR28529">
    <property type="entry name" value="DNA REPAIR PROTEIN SWI5 HOMOLOG"/>
    <property type="match status" value="1"/>
</dbReference>
<name>V2WR76_MONRO</name>
<dbReference type="Gene3D" id="1.20.5.170">
    <property type="match status" value="1"/>
</dbReference>
<proteinExistence type="inferred from homology"/>
<gene>
    <name evidence="5" type="ORF">Moror_16266</name>
</gene>
<dbReference type="OrthoDB" id="255837at2759"/>
<dbReference type="GO" id="GO:0034974">
    <property type="term" value="C:Swi5-Swi2 complex"/>
    <property type="evidence" value="ECO:0007669"/>
    <property type="project" value="TreeGrafter"/>
</dbReference>
<comment type="caution">
    <text evidence="5">The sequence shown here is derived from an EMBL/GenBank/DDBJ whole genome shotgun (WGS) entry which is preliminary data.</text>
</comment>
<dbReference type="GO" id="GO:0010772">
    <property type="term" value="P:meiotic DNA recombinase assembly involved in reciprocal meiotic recombination"/>
    <property type="evidence" value="ECO:0007669"/>
    <property type="project" value="TreeGrafter"/>
</dbReference>